<comment type="caution">
    <text evidence="2">The sequence shown here is derived from an EMBL/GenBank/DDBJ whole genome shotgun (WGS) entry which is preliminary data.</text>
</comment>
<reference evidence="2" key="1">
    <citation type="journal article" date="2020" name="Stud. Mycol.">
        <title>101 Dothideomycetes genomes: a test case for predicting lifestyles and emergence of pathogens.</title>
        <authorList>
            <person name="Haridas S."/>
            <person name="Albert R."/>
            <person name="Binder M."/>
            <person name="Bloem J."/>
            <person name="Labutti K."/>
            <person name="Salamov A."/>
            <person name="Andreopoulos B."/>
            <person name="Baker S."/>
            <person name="Barry K."/>
            <person name="Bills G."/>
            <person name="Bluhm B."/>
            <person name="Cannon C."/>
            <person name="Castanera R."/>
            <person name="Culley D."/>
            <person name="Daum C."/>
            <person name="Ezra D."/>
            <person name="Gonzalez J."/>
            <person name="Henrissat B."/>
            <person name="Kuo A."/>
            <person name="Liang C."/>
            <person name="Lipzen A."/>
            <person name="Lutzoni F."/>
            <person name="Magnuson J."/>
            <person name="Mondo S."/>
            <person name="Nolan M."/>
            <person name="Ohm R."/>
            <person name="Pangilinan J."/>
            <person name="Park H.-J."/>
            <person name="Ramirez L."/>
            <person name="Alfaro M."/>
            <person name="Sun H."/>
            <person name="Tritt A."/>
            <person name="Yoshinaga Y."/>
            <person name="Zwiers L.-H."/>
            <person name="Turgeon B."/>
            <person name="Goodwin S."/>
            <person name="Spatafora J."/>
            <person name="Crous P."/>
            <person name="Grigoriev I."/>
        </authorList>
    </citation>
    <scope>NUCLEOTIDE SEQUENCE</scope>
    <source>
        <strain evidence="2">CBS 110217</strain>
    </source>
</reference>
<organism evidence="2 3">
    <name type="scientific">Setomelanomma holmii</name>
    <dbReference type="NCBI Taxonomy" id="210430"/>
    <lineage>
        <taxon>Eukaryota</taxon>
        <taxon>Fungi</taxon>
        <taxon>Dikarya</taxon>
        <taxon>Ascomycota</taxon>
        <taxon>Pezizomycotina</taxon>
        <taxon>Dothideomycetes</taxon>
        <taxon>Pleosporomycetidae</taxon>
        <taxon>Pleosporales</taxon>
        <taxon>Pleosporineae</taxon>
        <taxon>Phaeosphaeriaceae</taxon>
        <taxon>Setomelanomma</taxon>
    </lineage>
</organism>
<feature type="non-terminal residue" evidence="2">
    <location>
        <position position="1"/>
    </location>
</feature>
<evidence type="ECO:0000313" key="3">
    <source>
        <dbReference type="Proteomes" id="UP000799777"/>
    </source>
</evidence>
<keyword evidence="3" id="KW-1185">Reference proteome</keyword>
<dbReference type="PROSITE" id="PS50097">
    <property type="entry name" value="BTB"/>
    <property type="match status" value="1"/>
</dbReference>
<dbReference type="OrthoDB" id="194443at2759"/>
<sequence>AFARGGSIVDVNIGPYKVKYAIHKALLTEYSEYFKRALNGQWKEAQEGVVSLDDVKCRVFQIFVKRLYTAQLPEAEDWVSPTILQVAMVDACALADRIVSPAFDRAFRSKIVTCSVNSSKPPAYATIISAFDILPPQDPILRLLVDSHCHRYKEADDLEDEEELELRDQLPHEFLVRTMIRYSRIGSTLFLRQLKASDYH</sequence>
<evidence type="ECO:0000259" key="1">
    <source>
        <dbReference type="PROSITE" id="PS50097"/>
    </source>
</evidence>
<accession>A0A9P4HLU9</accession>
<dbReference type="AlphaFoldDB" id="A0A9P4HLU9"/>
<dbReference type="PANTHER" id="PTHR47843:SF2">
    <property type="entry name" value="BTB DOMAIN-CONTAINING PROTEIN"/>
    <property type="match status" value="1"/>
</dbReference>
<dbReference type="EMBL" id="ML978157">
    <property type="protein sequence ID" value="KAF2035346.1"/>
    <property type="molecule type" value="Genomic_DNA"/>
</dbReference>
<proteinExistence type="predicted"/>
<dbReference type="Proteomes" id="UP000799777">
    <property type="component" value="Unassembled WGS sequence"/>
</dbReference>
<dbReference type="PANTHER" id="PTHR47843">
    <property type="entry name" value="BTB DOMAIN-CONTAINING PROTEIN-RELATED"/>
    <property type="match status" value="1"/>
</dbReference>
<evidence type="ECO:0000313" key="2">
    <source>
        <dbReference type="EMBL" id="KAF2035346.1"/>
    </source>
</evidence>
<feature type="domain" description="BTB" evidence="1">
    <location>
        <begin position="9"/>
        <end position="76"/>
    </location>
</feature>
<name>A0A9P4HLU9_9PLEO</name>
<dbReference type="Gene3D" id="3.30.710.10">
    <property type="entry name" value="Potassium Channel Kv1.1, Chain A"/>
    <property type="match status" value="1"/>
</dbReference>
<dbReference type="CDD" id="cd18186">
    <property type="entry name" value="BTB_POZ_ZBTB_KLHL-like"/>
    <property type="match status" value="1"/>
</dbReference>
<gene>
    <name evidence="2" type="ORF">EK21DRAFT_54309</name>
</gene>
<dbReference type="InterPro" id="IPR000210">
    <property type="entry name" value="BTB/POZ_dom"/>
</dbReference>
<protein>
    <recommendedName>
        <fullName evidence="1">BTB domain-containing protein</fullName>
    </recommendedName>
</protein>
<dbReference type="Pfam" id="PF00651">
    <property type="entry name" value="BTB"/>
    <property type="match status" value="1"/>
</dbReference>
<dbReference type="InterPro" id="IPR011333">
    <property type="entry name" value="SKP1/BTB/POZ_sf"/>
</dbReference>
<dbReference type="SUPFAM" id="SSF54695">
    <property type="entry name" value="POZ domain"/>
    <property type="match status" value="1"/>
</dbReference>